<evidence type="ECO:0000259" key="9">
    <source>
        <dbReference type="Pfam" id="PF13017"/>
    </source>
</evidence>
<dbReference type="GO" id="GO:0060964">
    <property type="term" value="P:regulation of miRNA-mediated gene silencing"/>
    <property type="evidence" value="ECO:0007669"/>
    <property type="project" value="InterPro"/>
</dbReference>
<dbReference type="GO" id="GO:0030154">
    <property type="term" value="P:cell differentiation"/>
    <property type="evidence" value="ECO:0007669"/>
    <property type="project" value="UniProtKB-KW"/>
</dbReference>
<comment type="similarity">
    <text evidence="3">Belongs to the maelstrom family.</text>
</comment>
<dbReference type="GO" id="GO:0043186">
    <property type="term" value="C:P granule"/>
    <property type="evidence" value="ECO:0007669"/>
    <property type="project" value="TreeGrafter"/>
</dbReference>
<dbReference type="PANTHER" id="PTHR21358">
    <property type="entry name" value="PROTEIN MAELSTROM HOMOLOG"/>
    <property type="match status" value="1"/>
</dbReference>
<dbReference type="GO" id="GO:0005634">
    <property type="term" value="C:nucleus"/>
    <property type="evidence" value="ECO:0007669"/>
    <property type="project" value="UniProtKB-SubCell"/>
</dbReference>
<dbReference type="PANTHER" id="PTHR21358:SF4">
    <property type="entry name" value="PROTEIN MAELSTROM HOMOLOG"/>
    <property type="match status" value="1"/>
</dbReference>
<evidence type="ECO:0000256" key="4">
    <source>
        <dbReference type="ARBA" id="ARBA00022490"/>
    </source>
</evidence>
<evidence type="ECO:0000256" key="1">
    <source>
        <dbReference type="ARBA" id="ARBA00004123"/>
    </source>
</evidence>
<dbReference type="InterPro" id="IPR039259">
    <property type="entry name" value="Protein_maelstrom"/>
</dbReference>
<keyword evidence="5" id="KW-0221">Differentiation</keyword>
<reference evidence="10" key="1">
    <citation type="submission" date="2021-05" db="EMBL/GenBank/DDBJ databases">
        <authorList>
            <person name="Alioto T."/>
            <person name="Alioto T."/>
            <person name="Gomez Garrido J."/>
        </authorList>
    </citation>
    <scope>NUCLEOTIDE SEQUENCE</scope>
</reference>
<dbReference type="GO" id="GO:0045892">
    <property type="term" value="P:negative regulation of DNA-templated transcription"/>
    <property type="evidence" value="ECO:0007669"/>
    <property type="project" value="TreeGrafter"/>
</dbReference>
<dbReference type="AlphaFoldDB" id="A0A8D8R111"/>
<keyword evidence="7" id="KW-0943">RNA-mediated gene silencing</keyword>
<dbReference type="Pfam" id="PF13017">
    <property type="entry name" value="Maelstrom"/>
    <property type="match status" value="1"/>
</dbReference>
<keyword evidence="6" id="KW-0238">DNA-binding</keyword>
<organism evidence="10">
    <name type="scientific">Cacopsylla melanoneura</name>
    <dbReference type="NCBI Taxonomy" id="428564"/>
    <lineage>
        <taxon>Eukaryota</taxon>
        <taxon>Metazoa</taxon>
        <taxon>Ecdysozoa</taxon>
        <taxon>Arthropoda</taxon>
        <taxon>Hexapoda</taxon>
        <taxon>Insecta</taxon>
        <taxon>Pterygota</taxon>
        <taxon>Neoptera</taxon>
        <taxon>Paraneoptera</taxon>
        <taxon>Hemiptera</taxon>
        <taxon>Sternorrhyncha</taxon>
        <taxon>Psylloidea</taxon>
        <taxon>Psyllidae</taxon>
        <taxon>Psyllinae</taxon>
        <taxon>Cacopsylla</taxon>
    </lineage>
</organism>
<dbReference type="GO" id="GO:0043565">
    <property type="term" value="F:sequence-specific DNA binding"/>
    <property type="evidence" value="ECO:0007669"/>
    <property type="project" value="TreeGrafter"/>
</dbReference>
<feature type="domain" description="Maelstrom" evidence="9">
    <location>
        <begin position="132"/>
        <end position="358"/>
    </location>
</feature>
<dbReference type="GO" id="GO:0007140">
    <property type="term" value="P:male meiotic nuclear division"/>
    <property type="evidence" value="ECO:0007669"/>
    <property type="project" value="TreeGrafter"/>
</dbReference>
<evidence type="ECO:0000256" key="6">
    <source>
        <dbReference type="ARBA" id="ARBA00023125"/>
    </source>
</evidence>
<evidence type="ECO:0000313" key="10">
    <source>
        <dbReference type="EMBL" id="CAG6641021.1"/>
    </source>
</evidence>
<proteinExistence type="inferred from homology"/>
<keyword evidence="4" id="KW-0963">Cytoplasm</keyword>
<dbReference type="GO" id="GO:0034587">
    <property type="term" value="P:piRNA processing"/>
    <property type="evidence" value="ECO:0007669"/>
    <property type="project" value="TreeGrafter"/>
</dbReference>
<accession>A0A8D8R111</accession>
<keyword evidence="8" id="KW-0539">Nucleus</keyword>
<name>A0A8D8R111_9HEMI</name>
<sequence>MPPKGRNKPTPMVMFMNELRDEMEFKHKKKFKVPFDEALYELCKPIYDELSEDEKQHYKDLAKSAWTGIRDDKNKKLTSGGIPVAQIEREDQEKRLKKKIENMEIEKQFNFDINTILAMEIVVIHVNWFCKISDDSFVPAEVALARFSLQQGFIDAYHCFPQYDFPPGTKGESKTHSERTHQIPLYDFSEKLENWPIIFRDILKFLSKGNPTSLMDGNCFPLYTMDDDVNDITSRNAVRCFLNLITSSANYGETFSGDNPHEKYFKLYNLSKLLYELKSKDQSFAHHAALFDDKVLDGLLRQDMYLQSPKIACQWHDDRDLVPKCSRTRCLSWVFILCHQCQFMNYPMLPGQHMPSNATLDDVTRCQQSSSAYNGDDEFLSERQFDDESEYGYDCDDTGSVASSYQHQERCLSDHMSNISLDRKPY</sequence>
<evidence type="ECO:0000256" key="8">
    <source>
        <dbReference type="ARBA" id="ARBA00023242"/>
    </source>
</evidence>
<protein>
    <submittedName>
        <fullName evidence="10">Protein maelstrom homolog</fullName>
    </submittedName>
</protein>
<evidence type="ECO:0000256" key="3">
    <source>
        <dbReference type="ARBA" id="ARBA00007057"/>
    </source>
</evidence>
<dbReference type="EMBL" id="HBUF01114996">
    <property type="protein sequence ID" value="CAG6641022.1"/>
    <property type="molecule type" value="Transcribed_RNA"/>
</dbReference>
<dbReference type="InterPro" id="IPR024970">
    <property type="entry name" value="Maelstrom"/>
</dbReference>
<dbReference type="GO" id="GO:0007283">
    <property type="term" value="P:spermatogenesis"/>
    <property type="evidence" value="ECO:0007669"/>
    <property type="project" value="TreeGrafter"/>
</dbReference>
<evidence type="ECO:0000256" key="2">
    <source>
        <dbReference type="ARBA" id="ARBA00004496"/>
    </source>
</evidence>
<comment type="subcellular location">
    <subcellularLocation>
        <location evidence="2">Cytoplasm</location>
    </subcellularLocation>
    <subcellularLocation>
        <location evidence="1">Nucleus</location>
    </subcellularLocation>
</comment>
<evidence type="ECO:0000256" key="7">
    <source>
        <dbReference type="ARBA" id="ARBA00023158"/>
    </source>
</evidence>
<evidence type="ECO:0000256" key="5">
    <source>
        <dbReference type="ARBA" id="ARBA00022782"/>
    </source>
</evidence>
<dbReference type="EMBL" id="HBUF01114995">
    <property type="protein sequence ID" value="CAG6641021.1"/>
    <property type="molecule type" value="Transcribed_RNA"/>
</dbReference>